<keyword evidence="17" id="KW-1185">Reference proteome</keyword>
<evidence type="ECO:0000256" key="1">
    <source>
        <dbReference type="ARBA" id="ARBA00001958"/>
    </source>
</evidence>
<feature type="binding site" evidence="11">
    <location>
        <begin position="364"/>
        <end position="365"/>
    </location>
    <ligand>
        <name>IMP</name>
        <dbReference type="ChEBI" id="CHEBI:58053"/>
    </ligand>
</feature>
<dbReference type="PANTHER" id="PTHR11911:SF111">
    <property type="entry name" value="INOSINE-5'-MONOPHOSPHATE DEHYDROGENASE"/>
    <property type="match status" value="1"/>
</dbReference>
<gene>
    <name evidence="11" type="primary">guaB</name>
    <name evidence="16" type="ORF">B6A10_04845</name>
</gene>
<dbReference type="CDD" id="cd04601">
    <property type="entry name" value="CBS_pair_IMPDH"/>
    <property type="match status" value="1"/>
</dbReference>
<feature type="binding site" evidence="11">
    <location>
        <position position="475"/>
    </location>
    <ligand>
        <name>K(+)</name>
        <dbReference type="ChEBI" id="CHEBI:29103"/>
        <note>ligand shared between two tetrameric partners</note>
    </ligand>
</feature>
<dbReference type="RefSeq" id="WP_026713133.1">
    <property type="nucleotide sequence ID" value="NZ_NASZ01000004.1"/>
</dbReference>
<evidence type="ECO:0000256" key="3">
    <source>
        <dbReference type="ARBA" id="ARBA00022723"/>
    </source>
</evidence>
<feature type="binding site" evidence="11">
    <location>
        <position position="419"/>
    </location>
    <ligand>
        <name>IMP</name>
        <dbReference type="ChEBI" id="CHEBI:58053"/>
    </ligand>
</feature>
<dbReference type="PROSITE" id="PS51371">
    <property type="entry name" value="CBS"/>
    <property type="match status" value="2"/>
</dbReference>
<dbReference type="Pfam" id="PF00571">
    <property type="entry name" value="CBS"/>
    <property type="match status" value="2"/>
</dbReference>
<dbReference type="PIRSF" id="PIRSF000130">
    <property type="entry name" value="IMPDH"/>
    <property type="match status" value="1"/>
</dbReference>
<comment type="function">
    <text evidence="11">Catalyzes the conversion of inosine 5'-phosphate (IMP) to xanthosine 5'-phosphate (XMP), the first committed and rate-limiting step in the de novo synthesis of guanine nucleotides, and therefore plays an important role in the regulation of cell growth.</text>
</comment>
<feature type="domain" description="CBS" evidence="15">
    <location>
        <begin position="157"/>
        <end position="214"/>
    </location>
</feature>
<evidence type="ECO:0000256" key="6">
    <source>
        <dbReference type="ARBA" id="ARBA00022958"/>
    </source>
</evidence>
<evidence type="ECO:0000256" key="5">
    <source>
        <dbReference type="ARBA" id="ARBA00022755"/>
    </source>
</evidence>
<keyword evidence="7 11" id="KW-0560">Oxidoreductase</keyword>
<feature type="binding site" description="in other chain" evidence="11">
    <location>
        <position position="308"/>
    </location>
    <ligand>
        <name>K(+)</name>
        <dbReference type="ChEBI" id="CHEBI:29103"/>
        <note>ligand shared between two tetrameric partners</note>
    </ligand>
</feature>
<keyword evidence="6 11" id="KW-0630">Potassium</keyword>
<comment type="cofactor">
    <cofactor evidence="1 11">
        <name>K(+)</name>
        <dbReference type="ChEBI" id="CHEBI:29103"/>
    </cofactor>
</comment>
<sequence>MIAHNSKIIGEGLTYDDVLLVPNYSQVLPREVSIQTKFSRNITLNVPIVSAAMDTVTESSMAIAMAQEGGIGVLHKNMTIEQQAAKVRKVKRAESGMIIDPVTLPLSATVADAKAAMKEFGIGGIPVVDENQTLKGIVTNRDLRFEKNSSRPIVEVMTSENLVTVAEGTSLVEAEVVLQGHKIEKLPVIDKDNKLVGLITFRDITKLNQKPNANKDKYGRLRVAAALGVTADAVERATALVNAGVDAVIIDTAHGHTKGVVDVLKAVKAQFPDLDVVVGNIATPEAAQYLVDNGADGVKVGIGPGSICTTRVVAGVGFPQFSAVLEVSAAIKGSGVPVIADGGIRYTGDIPKAIAAGADCVMLGSLLAGTKESPGETIIFEGRKFKSYRGMGSVEAMQTGSKDRYFQDVEDDVKKLVPEGIVGRVPYKGELNESMLQFIGGLRAGMGYCGAKDIATLQATGRFVRLTSSGISESHPHNVTITKEAPNYSR</sequence>
<protein>
    <recommendedName>
        <fullName evidence="11 14">Inosine-5'-monophosphate dehydrogenase</fullName>
        <shortName evidence="11">IMP dehydrogenase</shortName>
        <shortName evidence="11">IMPD</shortName>
        <shortName evidence="11">IMPDH</shortName>
        <ecNumber evidence="11 14">1.1.1.205</ecNumber>
    </recommendedName>
</protein>
<evidence type="ECO:0000256" key="11">
    <source>
        <dbReference type="HAMAP-Rule" id="MF_01964"/>
    </source>
</evidence>
<keyword evidence="8 11" id="KW-0520">NAD</keyword>
<keyword evidence="3 11" id="KW-0479">Metal-binding</keyword>
<feature type="binding site" evidence="11">
    <location>
        <begin position="341"/>
        <end position="343"/>
    </location>
    <ligand>
        <name>IMP</name>
        <dbReference type="ChEBI" id="CHEBI:58053"/>
    </ligand>
</feature>
<evidence type="ECO:0000256" key="13">
    <source>
        <dbReference type="RuleBase" id="RU003927"/>
    </source>
</evidence>
<evidence type="ECO:0000259" key="15">
    <source>
        <dbReference type="PROSITE" id="PS51371"/>
    </source>
</evidence>
<keyword evidence="5 11" id="KW-0658">Purine biosynthesis</keyword>
<comment type="similarity">
    <text evidence="2 11 13">Belongs to the IMPDH/GMPR family.</text>
</comment>
<comment type="subunit">
    <text evidence="11">Homotetramer.</text>
</comment>
<evidence type="ECO:0000256" key="4">
    <source>
        <dbReference type="ARBA" id="ARBA00022749"/>
    </source>
</evidence>
<dbReference type="EC" id="1.1.1.205" evidence="11 14"/>
<dbReference type="CDD" id="cd00381">
    <property type="entry name" value="IMPDH"/>
    <property type="match status" value="1"/>
</dbReference>
<dbReference type="PROSITE" id="PS00487">
    <property type="entry name" value="IMP_DH_GMP_RED"/>
    <property type="match status" value="1"/>
</dbReference>
<dbReference type="NCBIfam" id="TIGR01302">
    <property type="entry name" value="IMP_dehydrog"/>
    <property type="match status" value="1"/>
</dbReference>
<dbReference type="Pfam" id="PF00478">
    <property type="entry name" value="IMPDH"/>
    <property type="match status" value="1"/>
</dbReference>
<dbReference type="SMART" id="SM00116">
    <property type="entry name" value="CBS"/>
    <property type="match status" value="2"/>
</dbReference>
<dbReference type="Proteomes" id="UP000661715">
    <property type="component" value="Unassembled WGS sequence"/>
</dbReference>
<comment type="activity regulation">
    <text evidence="11">Mycophenolic acid (MPA) is a non-competitive inhibitor that prevents formation of the closed enzyme conformation by binding to the same site as the amobile flap. In contrast, mizoribine monophosphate (MZP) is a competitive inhibitor that induces the closed conformation. MPA is a potent inhibitor of mammalian IMPDHs but a poor inhibitor of the bacterial enzymes. MZP is a more potent inhibitor of bacterial IMPDH.</text>
</comment>
<accession>A0ABR7UNR7</accession>
<evidence type="ECO:0000256" key="12">
    <source>
        <dbReference type="PROSITE-ProRule" id="PRU00703"/>
    </source>
</evidence>
<comment type="caution">
    <text evidence="16">The sequence shown here is derived from an EMBL/GenBank/DDBJ whole genome shotgun (WGS) entry which is preliminary data.</text>
</comment>
<comment type="caution">
    <text evidence="11">Lacks conserved residue(s) required for the propagation of feature annotation.</text>
</comment>
<dbReference type="Gene3D" id="3.20.20.70">
    <property type="entry name" value="Aldolase class I"/>
    <property type="match status" value="1"/>
</dbReference>
<proteinExistence type="inferred from homology"/>
<dbReference type="HAMAP" id="MF_01964">
    <property type="entry name" value="IMPDH"/>
    <property type="match status" value="1"/>
</dbReference>
<dbReference type="InterPro" id="IPR005990">
    <property type="entry name" value="IMP_DH"/>
</dbReference>
<evidence type="ECO:0000313" key="17">
    <source>
        <dbReference type="Proteomes" id="UP000661715"/>
    </source>
</evidence>
<keyword evidence="4 11" id="KW-0332">GMP biosynthesis</keyword>
<feature type="binding site" description="in other chain" evidence="11">
    <location>
        <position position="303"/>
    </location>
    <ligand>
        <name>K(+)</name>
        <dbReference type="ChEBI" id="CHEBI:29103"/>
        <note>ligand shared between two tetrameric partners</note>
    </ligand>
</feature>
<dbReference type="InterPro" id="IPR001093">
    <property type="entry name" value="IMP_DH_GMPRt"/>
</dbReference>
<evidence type="ECO:0000256" key="14">
    <source>
        <dbReference type="RuleBase" id="RU003928"/>
    </source>
</evidence>
<feature type="binding site" evidence="11">
    <location>
        <begin position="388"/>
        <end position="392"/>
    </location>
    <ligand>
        <name>IMP</name>
        <dbReference type="ChEBI" id="CHEBI:58053"/>
    </ligand>
</feature>
<feature type="binding site" evidence="11">
    <location>
        <position position="473"/>
    </location>
    <ligand>
        <name>K(+)</name>
        <dbReference type="ChEBI" id="CHEBI:29103"/>
        <note>ligand shared between two tetrameric partners</note>
    </ligand>
</feature>
<dbReference type="InterPro" id="IPR000644">
    <property type="entry name" value="CBS_dom"/>
</dbReference>
<evidence type="ECO:0000256" key="2">
    <source>
        <dbReference type="ARBA" id="ARBA00005502"/>
    </source>
</evidence>
<organism evidence="16 17">
    <name type="scientific">Flavobacterium pokkalii</name>
    <dbReference type="NCBI Taxonomy" id="1940408"/>
    <lineage>
        <taxon>Bacteria</taxon>
        <taxon>Pseudomonadati</taxon>
        <taxon>Bacteroidota</taxon>
        <taxon>Flavobacteriia</taxon>
        <taxon>Flavobacteriales</taxon>
        <taxon>Flavobacteriaceae</taxon>
        <taxon>Flavobacterium</taxon>
    </lineage>
</organism>
<evidence type="ECO:0000256" key="7">
    <source>
        <dbReference type="ARBA" id="ARBA00023002"/>
    </source>
</evidence>
<feature type="binding site" evidence="11">
    <location>
        <position position="251"/>
    </location>
    <ligand>
        <name>NAD(+)</name>
        <dbReference type="ChEBI" id="CHEBI:57540"/>
    </ligand>
</feature>
<name>A0ABR7UNR7_9FLAO</name>
<evidence type="ECO:0000256" key="9">
    <source>
        <dbReference type="ARBA" id="ARBA00023122"/>
    </source>
</evidence>
<feature type="active site" description="Thioimidate intermediate" evidence="11">
    <location>
        <position position="308"/>
    </location>
</feature>
<feature type="domain" description="CBS" evidence="15">
    <location>
        <begin position="97"/>
        <end position="153"/>
    </location>
</feature>
<dbReference type="SUPFAM" id="SSF51412">
    <property type="entry name" value="Inosine monophosphate dehydrogenase (IMPDH)"/>
    <property type="match status" value="1"/>
</dbReference>
<dbReference type="SUPFAM" id="SSF54631">
    <property type="entry name" value="CBS-domain pair"/>
    <property type="match status" value="1"/>
</dbReference>
<dbReference type="InterPro" id="IPR013785">
    <property type="entry name" value="Aldolase_TIM"/>
</dbReference>
<dbReference type="EMBL" id="NASZ01000004">
    <property type="protein sequence ID" value="MBD0724501.1"/>
    <property type="molecule type" value="Genomic_DNA"/>
</dbReference>
<comment type="pathway">
    <text evidence="11 14">Purine metabolism; XMP biosynthesis via de novo pathway; XMP from IMP: step 1/1.</text>
</comment>
<dbReference type="InterPro" id="IPR046342">
    <property type="entry name" value="CBS_dom_sf"/>
</dbReference>
<dbReference type="SMART" id="SM01240">
    <property type="entry name" value="IMPDH"/>
    <property type="match status" value="1"/>
</dbReference>
<feature type="active site" description="Proton acceptor" evidence="11">
    <location>
        <position position="404"/>
    </location>
</feature>
<evidence type="ECO:0000256" key="10">
    <source>
        <dbReference type="ARBA" id="ARBA00048028"/>
    </source>
</evidence>
<comment type="catalytic activity">
    <reaction evidence="10 11 14">
        <text>IMP + NAD(+) + H2O = XMP + NADH + H(+)</text>
        <dbReference type="Rhea" id="RHEA:11708"/>
        <dbReference type="ChEBI" id="CHEBI:15377"/>
        <dbReference type="ChEBI" id="CHEBI:15378"/>
        <dbReference type="ChEBI" id="CHEBI:57464"/>
        <dbReference type="ChEBI" id="CHEBI:57540"/>
        <dbReference type="ChEBI" id="CHEBI:57945"/>
        <dbReference type="ChEBI" id="CHEBI:58053"/>
        <dbReference type="EC" id="1.1.1.205"/>
    </reaction>
</comment>
<evidence type="ECO:0000256" key="8">
    <source>
        <dbReference type="ARBA" id="ARBA00023027"/>
    </source>
</evidence>
<feature type="binding site" evidence="11">
    <location>
        <begin position="301"/>
        <end position="303"/>
    </location>
    <ligand>
        <name>NAD(+)</name>
        <dbReference type="ChEBI" id="CHEBI:57540"/>
    </ligand>
</feature>
<feature type="binding site" description="in other chain" evidence="11">
    <location>
        <position position="305"/>
    </location>
    <ligand>
        <name>K(+)</name>
        <dbReference type="ChEBI" id="CHEBI:29103"/>
        <note>ligand shared between two tetrameric partners</note>
    </ligand>
</feature>
<evidence type="ECO:0000313" key="16">
    <source>
        <dbReference type="EMBL" id="MBD0724501.1"/>
    </source>
</evidence>
<dbReference type="InterPro" id="IPR015875">
    <property type="entry name" value="IMP_DH/GMP_Rdtase_CS"/>
</dbReference>
<feature type="binding site" evidence="11">
    <location>
        <position position="474"/>
    </location>
    <ligand>
        <name>K(+)</name>
        <dbReference type="ChEBI" id="CHEBI:29103"/>
        <note>ligand shared between two tetrameric partners</note>
    </ligand>
</feature>
<feature type="binding site" evidence="11">
    <location>
        <position position="306"/>
    </location>
    <ligand>
        <name>IMP</name>
        <dbReference type="ChEBI" id="CHEBI:58053"/>
    </ligand>
</feature>
<reference evidence="16 17" key="1">
    <citation type="journal article" date="2020" name="Microbiol. Res.">
        <title>Flavobacterium pokkalii sp. nov., a novel plant growth promoting native rhizobacteria isolated from pokkali rice grown in coastal saline affected agricultural regions of southern India, Kerala.</title>
        <authorList>
            <person name="Menon R.R."/>
            <person name="Kumari S."/>
            <person name="Viver T."/>
            <person name="Rameshkumar N."/>
        </authorList>
    </citation>
    <scope>NUCLEOTIDE SEQUENCE [LARGE SCALE GENOMIC DNA]</scope>
    <source>
        <strain evidence="16 17">L1I52</strain>
    </source>
</reference>
<keyword evidence="9 12" id="KW-0129">CBS domain</keyword>
<dbReference type="PANTHER" id="PTHR11911">
    <property type="entry name" value="INOSINE-5-MONOPHOSPHATE DEHYDROGENASE RELATED"/>
    <property type="match status" value="1"/>
</dbReference>